<gene>
    <name evidence="1" type="primary">45</name>
    <name evidence="1" type="ORF">PBI_PAEDORE_45</name>
</gene>
<dbReference type="GeneID" id="64471848"/>
<dbReference type="KEGG" id="vg:64471848"/>
<evidence type="ECO:0000313" key="1">
    <source>
        <dbReference type="EMBL" id="AVO22528.1"/>
    </source>
</evidence>
<evidence type="ECO:0000313" key="2">
    <source>
        <dbReference type="Proteomes" id="UP000240673"/>
    </source>
</evidence>
<accession>A0A2P1JTR0</accession>
<dbReference type="Proteomes" id="UP000240673">
    <property type="component" value="Segment"/>
</dbReference>
<organism evidence="1 2">
    <name type="scientific">Streptomyces phage Paedore</name>
    <dbReference type="NCBI Taxonomy" id="2108134"/>
    <lineage>
        <taxon>Viruses</taxon>
        <taxon>Duplodnaviria</taxon>
        <taxon>Heunggongvirae</taxon>
        <taxon>Uroviricota</taxon>
        <taxon>Caudoviricetes</taxon>
        <taxon>Arquatrovirinae</taxon>
        <taxon>Arequatrovirus</taxon>
        <taxon>Arequatrovirus paedore</taxon>
    </lineage>
</organism>
<reference evidence="1 2" key="1">
    <citation type="submission" date="2018-02" db="EMBL/GenBank/DDBJ databases">
        <authorList>
            <person name="Zack K.M."/>
            <person name="Dedrick R.M."/>
            <person name="Ward M."/>
            <person name="Garlena R.A."/>
            <person name="Russell D.A."/>
            <person name="Pope W.H."/>
            <person name="Jacobs-Sera D."/>
            <person name="Hatfull G.F."/>
        </authorList>
    </citation>
    <scope>NUCLEOTIDE SEQUENCE [LARGE SCALE GENOMIC DNA]</scope>
</reference>
<sequence length="118" mass="13305">MNIIEITNAYDSAEEARADWSFVETGIYDRPIEAAARAVSRDRGGVVEFDDMKQEAIIYAASRSAEMRRYHRPDGTVDEGKLYKRLYSRLLNKTEREAGHAAKRTSYEANLEALGEGA</sequence>
<proteinExistence type="predicted"/>
<dbReference type="RefSeq" id="YP_010055911.1">
    <property type="nucleotide sequence ID" value="NC_054671.1"/>
</dbReference>
<dbReference type="EMBL" id="MH001460">
    <property type="protein sequence ID" value="AVO22528.1"/>
    <property type="molecule type" value="Genomic_DNA"/>
</dbReference>
<name>A0A2P1JTR0_9CAUD</name>
<protein>
    <submittedName>
        <fullName evidence="1">Uncharacterized protein</fullName>
    </submittedName>
</protein>
<keyword evidence="2" id="KW-1185">Reference proteome</keyword>